<feature type="region of interest" description="Disordered" evidence="1">
    <location>
        <begin position="284"/>
        <end position="303"/>
    </location>
</feature>
<name>M4SW80_9TRYP</name>
<dbReference type="AlphaFoldDB" id="M4SW80"/>
<proteinExistence type="predicted"/>
<keyword evidence="2" id="KW-0732">Signal</keyword>
<dbReference type="VEuPathDB" id="TriTrypDB:Tb427_000541100"/>
<reference evidence="3" key="2">
    <citation type="journal article" date="2014" name="Mol. Biochem. Parasitol.">
        <title>Capturing the variant surface glycoprotein repertoire (the VSGnome) of Trypanosoma brucei Lister 427.</title>
        <authorList>
            <person name="Cross G.A."/>
            <person name="Kim H.S."/>
            <person name="Wickstead B."/>
        </authorList>
    </citation>
    <scope>NUCLEOTIDE SEQUENCE</scope>
    <source>
        <strain evidence="3">Lister 427</strain>
    </source>
</reference>
<organism evidence="3">
    <name type="scientific">Trypanosoma brucei</name>
    <dbReference type="NCBI Taxonomy" id="5691"/>
    <lineage>
        <taxon>Eukaryota</taxon>
        <taxon>Discoba</taxon>
        <taxon>Euglenozoa</taxon>
        <taxon>Kinetoplastea</taxon>
        <taxon>Metakinetoplastina</taxon>
        <taxon>Trypanosomatida</taxon>
        <taxon>Trypanosomatidae</taxon>
        <taxon>Trypanosoma</taxon>
    </lineage>
</organism>
<feature type="signal peptide" evidence="2">
    <location>
        <begin position="1"/>
        <end position="16"/>
    </location>
</feature>
<evidence type="ECO:0000256" key="1">
    <source>
        <dbReference type="SAM" id="MobiDB-lite"/>
    </source>
</evidence>
<evidence type="ECO:0000313" key="3">
    <source>
        <dbReference type="EMBL" id="AGH60668.1"/>
    </source>
</evidence>
<feature type="compositionally biased region" description="Polar residues" evidence="1">
    <location>
        <begin position="284"/>
        <end position="293"/>
    </location>
</feature>
<feature type="chain" id="PRO_5004057460" evidence="2">
    <location>
        <begin position="17"/>
        <end position="303"/>
    </location>
</feature>
<accession>M4SW80</accession>
<evidence type="ECO:0000256" key="2">
    <source>
        <dbReference type="SAM" id="SignalP"/>
    </source>
</evidence>
<reference evidence="3" key="1">
    <citation type="submission" date="2013-02" db="EMBL/GenBank/DDBJ databases">
        <authorList>
            <person name="Cross G.A.M."/>
            <person name="Kim H.-S."/>
            <person name="Wickstead B."/>
        </authorList>
    </citation>
    <scope>NUCLEOTIDE SEQUENCE</scope>
    <source>
        <strain evidence="3">Lister 427</strain>
    </source>
</reference>
<protein>
    <submittedName>
        <fullName evidence="3">Variant surface glycoprotein 1758</fullName>
    </submittedName>
</protein>
<sequence length="303" mass="33560">MLLILTTLVLILFSGARPNDELANLPDFRVICRIVQHAAAGFENPAATIVPDPEQLAALTSKLAILNDNNETRFKDEKTRTAHGITGKEQRFNAKQGAGHLRVKLLKLENVTKQLAAEAASNKTEIEKATEDANNLLAESVYGEGATFKESADPARAITNERKDKLFGHATTINEKLAAQPEQAKAKTQIVGITLANDIYCLCLIGATTTKILRCDDTGSSDRNTAVDTGKQLARQVRCAHQNLRAKAAEDNSFRPHGSNRKIPYKTRISLHYRRNQRRDQICPWQSNSTSNRMYGGRQTKLR</sequence>
<dbReference type="EMBL" id="KC613237">
    <property type="protein sequence ID" value="AGH60668.1"/>
    <property type="molecule type" value="Genomic_DNA"/>
</dbReference>